<evidence type="ECO:0000313" key="13">
    <source>
        <dbReference type="Proteomes" id="UP000246740"/>
    </source>
</evidence>
<evidence type="ECO:0000256" key="1">
    <source>
        <dbReference type="ARBA" id="ARBA00004477"/>
    </source>
</evidence>
<dbReference type="Pfam" id="PF03901">
    <property type="entry name" value="Glyco_transf_22"/>
    <property type="match status" value="2"/>
</dbReference>
<keyword evidence="3 10" id="KW-0328">Glycosyltransferase</keyword>
<keyword evidence="5 10" id="KW-0812">Transmembrane</keyword>
<dbReference type="PANTHER" id="PTHR22760">
    <property type="entry name" value="GLYCOSYLTRANSFERASE"/>
    <property type="match status" value="1"/>
</dbReference>
<keyword evidence="13" id="KW-1185">Reference proteome</keyword>
<dbReference type="OrthoDB" id="416834at2759"/>
<keyword evidence="7 10" id="KW-1133">Transmembrane helix</keyword>
<comment type="function">
    <text evidence="9">Mannosyltransferase involved in glycosylphosphatidylinositol-anchor biosynthesis. Transfers the third mannose to Man2-GlcN-acyl-PI during GPI precursor assembly.</text>
</comment>
<sequence>MEVRRRKLPASDAGTEDASPASVPSQPQASSSSSSSLFIPSIRSLFLSFLAFRIVNALLTRTFFQPDEYYQSQEIAHRLVFGTGYVSWEWRGAAHSGQPGSASPAYLSAAFRNLAQGPIRSILHPLLFVPGYLLLRLTRLDNTPLLILLPRLQQAVFAATGDLFVFRLANRLGGAQLACFASLVNLTNLYTLYTAPRTFSNTLEAVLTAAALFYWPFAPCGPSFDTHSFVSGNQRVVCIWDQTSPAPAEEKEKVSETDQEFQDSVTRRQVYDRTLRRSLILAAAACILRPTNAVLWIYLAFDLALRSLSSLRADGTGPGAADSTATIAATLQAVGEIGSLIRAVFSVGFLALLLALGLDSSFDFWANQLPSAAAEGSTAAPFSLPLPALSLASFFNRNIVANLSIFYGQNAWHWYISQGVPVLLTIWLPATALGAFEAFASPEPPRSTTTTTTPRSKKSARMDRDTGLGNDPLKTLAKLCAWTIGLYSLLGHKEFRFLQPLLVPFSILAGYGLQTSYGQNLQTTASLHSDTDVDIKSEGPSTPIKSLWRTLARLPIWLRFLVLVVQPIAAVYMLTLHGVAQENVPYELGRIWRAQRQHMATSTGQMEPYAEWGRIENLAFLMPCHSTPWASHLHSKELVERSWFIECLPPVVHPSYSSSSSSLQSGPEQKVVGEYMDQSDFFYADPIKYLVERLPYNVDTRYPSSSPHEDYMPETAENKWDLGWRHYWPSHVVVFESLLDTNTRKPGHTRTLRNLLSLKGYRQVGRFWNSNVHEDPRRSGDVVVLAYKGPQTR</sequence>
<feature type="region of interest" description="Disordered" evidence="11">
    <location>
        <begin position="441"/>
        <end position="467"/>
    </location>
</feature>
<evidence type="ECO:0000256" key="8">
    <source>
        <dbReference type="ARBA" id="ARBA00023136"/>
    </source>
</evidence>
<evidence type="ECO:0000256" key="9">
    <source>
        <dbReference type="ARBA" id="ARBA00024708"/>
    </source>
</evidence>
<keyword evidence="8 10" id="KW-0472">Membrane</keyword>
<feature type="region of interest" description="Disordered" evidence="11">
    <location>
        <begin position="1"/>
        <end position="35"/>
    </location>
</feature>
<name>A0A317XRF5_9BASI</name>
<evidence type="ECO:0000256" key="10">
    <source>
        <dbReference type="RuleBase" id="RU363075"/>
    </source>
</evidence>
<accession>A0A317XRF5</accession>
<evidence type="ECO:0000256" key="7">
    <source>
        <dbReference type="ARBA" id="ARBA00022989"/>
    </source>
</evidence>
<reference evidence="12 13" key="1">
    <citation type="journal article" date="2018" name="Mol. Biol. Evol.">
        <title>Broad Genomic Sampling Reveals a Smut Pathogenic Ancestry of the Fungal Clade Ustilaginomycotina.</title>
        <authorList>
            <person name="Kijpornyongpan T."/>
            <person name="Mondo S.J."/>
            <person name="Barry K."/>
            <person name="Sandor L."/>
            <person name="Lee J."/>
            <person name="Lipzen A."/>
            <person name="Pangilinan J."/>
            <person name="LaButti K."/>
            <person name="Hainaut M."/>
            <person name="Henrissat B."/>
            <person name="Grigoriev I.V."/>
            <person name="Spatafora J.W."/>
            <person name="Aime M.C."/>
        </authorList>
    </citation>
    <scope>NUCLEOTIDE SEQUENCE [LARGE SCALE GENOMIC DNA]</scope>
    <source>
        <strain evidence="12 13">MCA 3645</strain>
    </source>
</reference>
<dbReference type="EMBL" id="KZ819194">
    <property type="protein sequence ID" value="PWY99880.1"/>
    <property type="molecule type" value="Genomic_DNA"/>
</dbReference>
<dbReference type="Proteomes" id="UP000246740">
    <property type="component" value="Unassembled WGS sequence"/>
</dbReference>
<feature type="compositionally biased region" description="Low complexity" evidence="11">
    <location>
        <begin position="18"/>
        <end position="35"/>
    </location>
</feature>
<protein>
    <recommendedName>
        <fullName evidence="10">Mannosyltransferase</fullName>
        <ecNumber evidence="10">2.4.1.-</ecNumber>
    </recommendedName>
</protein>
<comment type="caution">
    <text evidence="10">Lacks conserved residue(s) required for the propagation of feature annotation.</text>
</comment>
<gene>
    <name evidence="12" type="ORF">BCV70DRAFT_200792</name>
</gene>
<keyword evidence="6 10" id="KW-0256">Endoplasmic reticulum</keyword>
<proteinExistence type="inferred from homology"/>
<comment type="similarity">
    <text evidence="2">Belongs to the glycosyltransferase 22 family. PIGB subfamily.</text>
</comment>
<dbReference type="InParanoid" id="A0A317XRF5"/>
<dbReference type="GO" id="GO:0000026">
    <property type="term" value="F:alpha-1,2-mannosyltransferase activity"/>
    <property type="evidence" value="ECO:0007669"/>
    <property type="project" value="TreeGrafter"/>
</dbReference>
<dbReference type="FunCoup" id="A0A317XRF5">
    <property type="interactions" value="470"/>
</dbReference>
<evidence type="ECO:0000256" key="6">
    <source>
        <dbReference type="ARBA" id="ARBA00022824"/>
    </source>
</evidence>
<evidence type="ECO:0000256" key="2">
    <source>
        <dbReference type="ARBA" id="ARBA00006065"/>
    </source>
</evidence>
<dbReference type="GO" id="GO:0006506">
    <property type="term" value="P:GPI anchor biosynthetic process"/>
    <property type="evidence" value="ECO:0007669"/>
    <property type="project" value="TreeGrafter"/>
</dbReference>
<organism evidence="12 13">
    <name type="scientific">Testicularia cyperi</name>
    <dbReference type="NCBI Taxonomy" id="1882483"/>
    <lineage>
        <taxon>Eukaryota</taxon>
        <taxon>Fungi</taxon>
        <taxon>Dikarya</taxon>
        <taxon>Basidiomycota</taxon>
        <taxon>Ustilaginomycotina</taxon>
        <taxon>Ustilaginomycetes</taxon>
        <taxon>Ustilaginales</taxon>
        <taxon>Anthracoideaceae</taxon>
        <taxon>Testicularia</taxon>
    </lineage>
</organism>
<dbReference type="AlphaFoldDB" id="A0A317XRF5"/>
<keyword evidence="4" id="KW-0808">Transferase</keyword>
<evidence type="ECO:0000313" key="12">
    <source>
        <dbReference type="EMBL" id="PWY99880.1"/>
    </source>
</evidence>
<dbReference type="PANTHER" id="PTHR22760:SF4">
    <property type="entry name" value="GPI MANNOSYLTRANSFERASE 3"/>
    <property type="match status" value="1"/>
</dbReference>
<dbReference type="GO" id="GO:0005789">
    <property type="term" value="C:endoplasmic reticulum membrane"/>
    <property type="evidence" value="ECO:0007669"/>
    <property type="project" value="UniProtKB-SubCell"/>
</dbReference>
<comment type="subcellular location">
    <subcellularLocation>
        <location evidence="1 10">Endoplasmic reticulum membrane</location>
        <topology evidence="1 10">Multi-pass membrane protein</topology>
    </subcellularLocation>
</comment>
<dbReference type="InterPro" id="IPR005599">
    <property type="entry name" value="GPI_mannosylTrfase"/>
</dbReference>
<evidence type="ECO:0000256" key="11">
    <source>
        <dbReference type="SAM" id="MobiDB-lite"/>
    </source>
</evidence>
<evidence type="ECO:0000256" key="5">
    <source>
        <dbReference type="ARBA" id="ARBA00022692"/>
    </source>
</evidence>
<evidence type="ECO:0000256" key="4">
    <source>
        <dbReference type="ARBA" id="ARBA00022679"/>
    </source>
</evidence>
<evidence type="ECO:0000256" key="3">
    <source>
        <dbReference type="ARBA" id="ARBA00022676"/>
    </source>
</evidence>
<dbReference type="STRING" id="1882483.A0A317XRF5"/>
<dbReference type="EC" id="2.4.1.-" evidence="10"/>
<feature type="transmembrane region" description="Helical" evidence="10">
    <location>
        <begin position="278"/>
        <end position="301"/>
    </location>
</feature>